<dbReference type="PANTHER" id="PTHR43766:SF1">
    <property type="entry name" value="TRYPTOPHAN--TRNA LIGASE, MITOCHONDRIAL"/>
    <property type="match status" value="1"/>
</dbReference>
<dbReference type="GO" id="GO:0004830">
    <property type="term" value="F:tryptophan-tRNA ligase activity"/>
    <property type="evidence" value="ECO:0007669"/>
    <property type="project" value="UniProtKB-EC"/>
</dbReference>
<dbReference type="PROSITE" id="PS00178">
    <property type="entry name" value="AA_TRNA_LIGASE_I"/>
    <property type="match status" value="1"/>
</dbReference>
<evidence type="ECO:0000313" key="10">
    <source>
        <dbReference type="EMBL" id="PVZ72573.1"/>
    </source>
</evidence>
<dbReference type="InterPro" id="IPR001412">
    <property type="entry name" value="aa-tRNA-synth_I_CS"/>
</dbReference>
<protein>
    <recommendedName>
        <fullName evidence="2">tryptophan--tRNA ligase</fullName>
        <ecNumber evidence="2">6.1.1.2</ecNumber>
    </recommendedName>
</protein>
<dbReference type="Pfam" id="PF00579">
    <property type="entry name" value="tRNA-synt_1b"/>
    <property type="match status" value="2"/>
</dbReference>
<comment type="catalytic activity">
    <reaction evidence="8">
        <text>tRNA(Trp) + L-tryptophan + ATP = L-tryptophyl-tRNA(Trp) + AMP + diphosphate + H(+)</text>
        <dbReference type="Rhea" id="RHEA:24080"/>
        <dbReference type="Rhea" id="RHEA-COMP:9671"/>
        <dbReference type="Rhea" id="RHEA-COMP:9705"/>
        <dbReference type="ChEBI" id="CHEBI:15378"/>
        <dbReference type="ChEBI" id="CHEBI:30616"/>
        <dbReference type="ChEBI" id="CHEBI:33019"/>
        <dbReference type="ChEBI" id="CHEBI:57912"/>
        <dbReference type="ChEBI" id="CHEBI:78442"/>
        <dbReference type="ChEBI" id="CHEBI:78535"/>
        <dbReference type="ChEBI" id="CHEBI:456215"/>
        <dbReference type="EC" id="6.1.1.2"/>
    </reaction>
</comment>
<evidence type="ECO:0000256" key="5">
    <source>
        <dbReference type="ARBA" id="ARBA00022840"/>
    </source>
</evidence>
<keyword evidence="7 9" id="KW-0030">Aminoacyl-tRNA synthetase</keyword>
<dbReference type="GO" id="GO:0006436">
    <property type="term" value="P:tryptophanyl-tRNA aminoacylation"/>
    <property type="evidence" value="ECO:0007669"/>
    <property type="project" value="InterPro"/>
</dbReference>
<dbReference type="OrthoDB" id="9801042at2"/>
<dbReference type="InterPro" id="IPR014729">
    <property type="entry name" value="Rossmann-like_a/b/a_fold"/>
</dbReference>
<dbReference type="GO" id="GO:0005524">
    <property type="term" value="F:ATP binding"/>
    <property type="evidence" value="ECO:0007669"/>
    <property type="project" value="UniProtKB-KW"/>
</dbReference>
<evidence type="ECO:0000256" key="2">
    <source>
        <dbReference type="ARBA" id="ARBA00013161"/>
    </source>
</evidence>
<evidence type="ECO:0000256" key="1">
    <source>
        <dbReference type="ARBA" id="ARBA00005594"/>
    </source>
</evidence>
<keyword evidence="11" id="KW-1185">Reference proteome</keyword>
<dbReference type="FunFam" id="1.10.240.10:FF:000005">
    <property type="entry name" value="Tryptophan--tRNA ligase"/>
    <property type="match status" value="1"/>
</dbReference>
<comment type="similarity">
    <text evidence="1 9">Belongs to the class-I aminoacyl-tRNA synthetase family.</text>
</comment>
<evidence type="ECO:0000256" key="9">
    <source>
        <dbReference type="RuleBase" id="RU363036"/>
    </source>
</evidence>
<dbReference type="AlphaFoldDB" id="A0A2V1H210"/>
<dbReference type="PRINTS" id="PR01039">
    <property type="entry name" value="TRNASYNTHTRP"/>
</dbReference>
<evidence type="ECO:0000256" key="7">
    <source>
        <dbReference type="ARBA" id="ARBA00023146"/>
    </source>
</evidence>
<dbReference type="SUPFAM" id="SSF52374">
    <property type="entry name" value="Nucleotidylyl transferase"/>
    <property type="match status" value="1"/>
</dbReference>
<proteinExistence type="inferred from homology"/>
<gene>
    <name evidence="10" type="ORF">DC094_01025</name>
</gene>
<dbReference type="GO" id="GO:0005829">
    <property type="term" value="C:cytosol"/>
    <property type="evidence" value="ECO:0007669"/>
    <property type="project" value="TreeGrafter"/>
</dbReference>
<keyword evidence="5 9" id="KW-0067">ATP-binding</keyword>
<keyword evidence="4 9" id="KW-0547">Nucleotide-binding</keyword>
<dbReference type="Proteomes" id="UP000244906">
    <property type="component" value="Unassembled WGS sequence"/>
</dbReference>
<name>A0A2V1H210_9GAMM</name>
<dbReference type="EMBL" id="QDDL01000001">
    <property type="protein sequence ID" value="PVZ72573.1"/>
    <property type="molecule type" value="Genomic_DNA"/>
</dbReference>
<sequence length="392" mass="44614">MLSGMRPSGALHLGHFHGVLKNWLKFQHEYDCFFCVADWQALGRNFQAPKNIAQHIQNLVIDWLSVGIDPASAKIFLQSRVPEHAELHLLLSTITPLTWLERMPAFKEAQEANESLSLSDISSPLLKTTDILIYQAGLVTVSDEHEVHVELAREIARRFNHLYGRESDFEKKSEQAIGKMNKKVSKLYQNLRRSFQEQGNQEALLMGRALLEDQQVLTMGDRDRLTGYLEGNGRQLLAEPQTLVTKAARITGLDGRVMSRNYNNIISLRETSDSVEQKIRTMPTDSRRVRLTDPGDPLRCPVWPLHENFSDQKTCDWVTEGCTTAGIGCLECKKPLIDNINAQLEPIRVRAKEYEEHPGLVKDIIYQGSDDARDVARETLDRVRDAMGMVYY</sequence>
<dbReference type="Gene3D" id="1.10.240.10">
    <property type="entry name" value="Tyrosyl-Transfer RNA Synthetase"/>
    <property type="match status" value="1"/>
</dbReference>
<dbReference type="EC" id="6.1.1.2" evidence="2"/>
<keyword evidence="3 9" id="KW-0436">Ligase</keyword>
<dbReference type="InterPro" id="IPR050203">
    <property type="entry name" value="Trp-tRNA_synthetase"/>
</dbReference>
<dbReference type="InterPro" id="IPR002305">
    <property type="entry name" value="aa-tRNA-synth_Ic"/>
</dbReference>
<evidence type="ECO:0000256" key="4">
    <source>
        <dbReference type="ARBA" id="ARBA00022741"/>
    </source>
</evidence>
<accession>A0A2V1H210</accession>
<dbReference type="InterPro" id="IPR002306">
    <property type="entry name" value="Trp-tRNA-ligase"/>
</dbReference>
<dbReference type="PANTHER" id="PTHR43766">
    <property type="entry name" value="TRYPTOPHAN--TRNA LIGASE, MITOCHONDRIAL"/>
    <property type="match status" value="1"/>
</dbReference>
<evidence type="ECO:0000256" key="6">
    <source>
        <dbReference type="ARBA" id="ARBA00022917"/>
    </source>
</evidence>
<comment type="caution">
    <text evidence="10">The sequence shown here is derived from an EMBL/GenBank/DDBJ whole genome shotgun (WGS) entry which is preliminary data.</text>
</comment>
<evidence type="ECO:0000256" key="8">
    <source>
        <dbReference type="ARBA" id="ARBA00049929"/>
    </source>
</evidence>
<dbReference type="Gene3D" id="3.40.50.620">
    <property type="entry name" value="HUPs"/>
    <property type="match status" value="1"/>
</dbReference>
<evidence type="ECO:0000313" key="11">
    <source>
        <dbReference type="Proteomes" id="UP000244906"/>
    </source>
</evidence>
<evidence type="ECO:0000256" key="3">
    <source>
        <dbReference type="ARBA" id="ARBA00022598"/>
    </source>
</evidence>
<keyword evidence="6 9" id="KW-0648">Protein biosynthesis</keyword>
<dbReference type="NCBIfam" id="NF008922">
    <property type="entry name" value="PRK12283.1"/>
    <property type="match status" value="1"/>
</dbReference>
<reference evidence="10 11" key="1">
    <citation type="submission" date="2018-04" db="EMBL/GenBank/DDBJ databases">
        <title>Thalassorhabdus spongiae gen. nov., sp. nov., isolated from a marine sponge in South-West Iceland.</title>
        <authorList>
            <person name="Knobloch S."/>
            <person name="Daussin A."/>
            <person name="Johannsson R."/>
            <person name="Marteinsson V.T."/>
        </authorList>
    </citation>
    <scope>NUCLEOTIDE SEQUENCE [LARGE SCALE GENOMIC DNA]</scope>
    <source>
        <strain evidence="10 11">Hp12</strain>
    </source>
</reference>
<organism evidence="10 11">
    <name type="scientific">Pelagibaculum spongiae</name>
    <dbReference type="NCBI Taxonomy" id="2080658"/>
    <lineage>
        <taxon>Bacteria</taxon>
        <taxon>Pseudomonadati</taxon>
        <taxon>Pseudomonadota</taxon>
        <taxon>Gammaproteobacteria</taxon>
        <taxon>Oceanospirillales</taxon>
        <taxon>Pelagibaculum</taxon>
    </lineage>
</organism>